<dbReference type="GO" id="GO:0004386">
    <property type="term" value="F:helicase activity"/>
    <property type="evidence" value="ECO:0007669"/>
    <property type="project" value="UniProtKB-KW"/>
</dbReference>
<evidence type="ECO:0000256" key="10">
    <source>
        <dbReference type="ARBA" id="ARBA00023204"/>
    </source>
</evidence>
<evidence type="ECO:0000256" key="9">
    <source>
        <dbReference type="ARBA" id="ARBA00023172"/>
    </source>
</evidence>
<dbReference type="InterPro" id="IPR047112">
    <property type="entry name" value="RecG/Mfd"/>
</dbReference>
<dbReference type="SMART" id="SM00487">
    <property type="entry name" value="DEXDc"/>
    <property type="match status" value="1"/>
</dbReference>
<dbReference type="NCBIfam" id="NF008165">
    <property type="entry name" value="PRK10917.1-3"/>
    <property type="match status" value="1"/>
</dbReference>
<dbReference type="InterPro" id="IPR014001">
    <property type="entry name" value="Helicase_ATP-bd"/>
</dbReference>
<protein>
    <recommendedName>
        <fullName evidence="2 15">ATP-dependent DNA helicase RecG</fullName>
        <ecNumber evidence="13 15">5.6.2.4</ecNumber>
    </recommendedName>
</protein>
<evidence type="ECO:0000256" key="15">
    <source>
        <dbReference type="RuleBase" id="RU363016"/>
    </source>
</evidence>
<dbReference type="PROSITE" id="PS51192">
    <property type="entry name" value="HELICASE_ATP_BIND_1"/>
    <property type="match status" value="1"/>
</dbReference>
<comment type="similarity">
    <text evidence="1 15">Belongs to the helicase family. RecG subfamily.</text>
</comment>
<dbReference type="InterPro" id="IPR012340">
    <property type="entry name" value="NA-bd_OB-fold"/>
</dbReference>
<comment type="catalytic activity">
    <reaction evidence="12 15">
        <text>Couples ATP hydrolysis with the unwinding of duplex DNA by translocating in the 3'-5' direction.</text>
        <dbReference type="EC" id="5.6.2.4"/>
    </reaction>
</comment>
<dbReference type="InterPro" id="IPR045562">
    <property type="entry name" value="RecG_dom3_C"/>
</dbReference>
<dbReference type="PROSITE" id="PS51194">
    <property type="entry name" value="HELICASE_CTER"/>
    <property type="match status" value="1"/>
</dbReference>
<evidence type="ECO:0000256" key="7">
    <source>
        <dbReference type="ARBA" id="ARBA00022840"/>
    </source>
</evidence>
<evidence type="ECO:0000313" key="18">
    <source>
        <dbReference type="EMBL" id="MBW7571617.1"/>
    </source>
</evidence>
<dbReference type="InterPro" id="IPR033454">
    <property type="entry name" value="RecG_wedge"/>
</dbReference>
<evidence type="ECO:0000256" key="13">
    <source>
        <dbReference type="ARBA" id="ARBA00034808"/>
    </source>
</evidence>
<sequence>MRSLFERNIRDLKGVGEKRAKLFAKLGAPTVGALLRLYPRAYEDLSSPYPIRLAPLNEPCAIRATVLERPTETRIRAGMMICKVKVTDGESDMELTYFNNPYIPSMLKADEEYVFYGKVTANFLKREMTTPEFVRAEVCPPVRPIYRQTQGLTSRMIENAVRSAFDLLPDRIRDPIPEKIREKYGLCPLRDALENIHLPQDMAAVETARKRLIFEELLILQLGLLRLKGRSRVVSPLSLEHDRSEVFYGLLPFEPTQAQRRAVNEAVADMKSGFPMNRLIQGDVGSGKTAVAAALCFCAVADGMQAALMAPTEILAQQHFASLSALLRDMRVALLTGSMPAAKKREVLQGLLTGEIQLVIGTHALLSEGVAFQRLGLVITDEQHRFGVAQRAALASKGDHPHMLVMSATPIPRTLALMIYGDLDISILDELPPGRQKIDTYAVTSDKRLRAFRFIQKHIDEGRQCYIICPMIDEGQNDMASVNEYAEKVRNEWLRGYPIGVLHGKMKPKEKEAVMADFSQGKIAVLISTTVVEVGVDVPNAVVMLIENAERYGLSQLHQLRGRVGRGQYKSTCILISDAQNEETVTRLKTMCATNDGFQIAEQDLKLRGPGDFFGHRQHGLPDLKIADMIHDMDLLKEAQSVAQGILNEDADLELPQHRGLRAEVKQLFENMTD</sequence>
<evidence type="ECO:0000256" key="11">
    <source>
        <dbReference type="ARBA" id="ARBA00023235"/>
    </source>
</evidence>
<keyword evidence="3 15" id="KW-0547">Nucleotide-binding</keyword>
<organism evidence="18 19">
    <name type="scientific">Caproiciproducens faecalis</name>
    <dbReference type="NCBI Taxonomy" id="2820301"/>
    <lineage>
        <taxon>Bacteria</taxon>
        <taxon>Bacillati</taxon>
        <taxon>Bacillota</taxon>
        <taxon>Clostridia</taxon>
        <taxon>Eubacteriales</taxon>
        <taxon>Acutalibacteraceae</taxon>
        <taxon>Caproiciproducens</taxon>
    </lineage>
</organism>
<keyword evidence="4 15" id="KW-0227">DNA damage</keyword>
<gene>
    <name evidence="18" type="primary">recG</name>
    <name evidence="18" type="ORF">J5W02_02215</name>
</gene>
<reference evidence="18 19" key="1">
    <citation type="submission" date="2021-03" db="EMBL/GenBank/DDBJ databases">
        <title>Caproiciproducens sp. nov. isolated from feces of cow.</title>
        <authorList>
            <person name="Choi J.-Y."/>
        </authorList>
    </citation>
    <scope>NUCLEOTIDE SEQUENCE [LARGE SCALE GENOMIC DNA]</scope>
    <source>
        <strain evidence="18 19">AGMB10547</strain>
    </source>
</reference>
<evidence type="ECO:0000259" key="16">
    <source>
        <dbReference type="PROSITE" id="PS51192"/>
    </source>
</evidence>
<dbReference type="CDD" id="cd04488">
    <property type="entry name" value="RecG_wedge_OBF"/>
    <property type="match status" value="1"/>
</dbReference>
<dbReference type="Pfam" id="PF17191">
    <property type="entry name" value="RecG_wedge"/>
    <property type="match status" value="1"/>
</dbReference>
<dbReference type="InterPro" id="IPR004609">
    <property type="entry name" value="ATP-dep_DNA_helicase_RecG"/>
</dbReference>
<dbReference type="EC" id="5.6.2.4" evidence="13 15"/>
<comment type="function">
    <text evidence="15">Plays a critical role in recombination and DNA repair. Helps process Holliday junction intermediates to mature products by catalyzing branch migration. Has replication fork regression activity, unwinds stalled or blocked replication forks to make a HJ that can be resolved. Has a DNA unwinding activity characteristic of a DNA helicase with 3'-5' polarity.</text>
</comment>
<evidence type="ECO:0000256" key="1">
    <source>
        <dbReference type="ARBA" id="ARBA00007504"/>
    </source>
</evidence>
<evidence type="ECO:0000313" key="19">
    <source>
        <dbReference type="Proteomes" id="UP000719942"/>
    </source>
</evidence>
<keyword evidence="8" id="KW-0238">DNA-binding</keyword>
<dbReference type="Pfam" id="PF00270">
    <property type="entry name" value="DEAD"/>
    <property type="match status" value="1"/>
</dbReference>
<dbReference type="Pfam" id="PF00271">
    <property type="entry name" value="Helicase_C"/>
    <property type="match status" value="1"/>
</dbReference>
<evidence type="ECO:0000256" key="12">
    <source>
        <dbReference type="ARBA" id="ARBA00034617"/>
    </source>
</evidence>
<dbReference type="SMART" id="SM00490">
    <property type="entry name" value="HELICc"/>
    <property type="match status" value="1"/>
</dbReference>
<feature type="domain" description="Helicase C-terminal" evidence="17">
    <location>
        <begin position="454"/>
        <end position="606"/>
    </location>
</feature>
<keyword evidence="6 15" id="KW-0347">Helicase</keyword>
<dbReference type="Proteomes" id="UP000719942">
    <property type="component" value="Unassembled WGS sequence"/>
</dbReference>
<dbReference type="Gene3D" id="3.40.50.300">
    <property type="entry name" value="P-loop containing nucleotide triphosphate hydrolases"/>
    <property type="match status" value="2"/>
</dbReference>
<proteinExistence type="inferred from homology"/>
<comment type="catalytic activity">
    <reaction evidence="14 15">
        <text>ATP + H2O = ADP + phosphate + H(+)</text>
        <dbReference type="Rhea" id="RHEA:13065"/>
        <dbReference type="ChEBI" id="CHEBI:15377"/>
        <dbReference type="ChEBI" id="CHEBI:15378"/>
        <dbReference type="ChEBI" id="CHEBI:30616"/>
        <dbReference type="ChEBI" id="CHEBI:43474"/>
        <dbReference type="ChEBI" id="CHEBI:456216"/>
        <dbReference type="EC" id="5.6.2.4"/>
    </reaction>
</comment>
<keyword evidence="7 15" id="KW-0067">ATP-binding</keyword>
<dbReference type="PANTHER" id="PTHR47964">
    <property type="entry name" value="ATP-DEPENDENT DNA HELICASE HOMOLOG RECG, CHLOROPLASTIC"/>
    <property type="match status" value="1"/>
</dbReference>
<dbReference type="PANTHER" id="PTHR47964:SF1">
    <property type="entry name" value="ATP-DEPENDENT DNA HELICASE HOMOLOG RECG, CHLOROPLASTIC"/>
    <property type="match status" value="1"/>
</dbReference>
<name>A0ABS7DK00_9FIRM</name>
<feature type="domain" description="Helicase ATP-binding" evidence="16">
    <location>
        <begin position="269"/>
        <end position="428"/>
    </location>
</feature>
<dbReference type="SUPFAM" id="SSF50249">
    <property type="entry name" value="Nucleic acid-binding proteins"/>
    <property type="match status" value="1"/>
</dbReference>
<comment type="caution">
    <text evidence="18">The sequence shown here is derived from an EMBL/GenBank/DDBJ whole genome shotgun (WGS) entry which is preliminary data.</text>
</comment>
<evidence type="ECO:0000256" key="5">
    <source>
        <dbReference type="ARBA" id="ARBA00022801"/>
    </source>
</evidence>
<dbReference type="CDD" id="cd17992">
    <property type="entry name" value="DEXHc_RecG"/>
    <property type="match status" value="1"/>
</dbReference>
<evidence type="ECO:0000256" key="14">
    <source>
        <dbReference type="ARBA" id="ARBA00048988"/>
    </source>
</evidence>
<keyword evidence="5 15" id="KW-0378">Hydrolase</keyword>
<dbReference type="InterPro" id="IPR011545">
    <property type="entry name" value="DEAD/DEAH_box_helicase_dom"/>
</dbReference>
<keyword evidence="19" id="KW-1185">Reference proteome</keyword>
<dbReference type="Pfam" id="PF19833">
    <property type="entry name" value="RecG_dom3_C"/>
    <property type="match status" value="1"/>
</dbReference>
<dbReference type="InterPro" id="IPR027417">
    <property type="entry name" value="P-loop_NTPase"/>
</dbReference>
<accession>A0ABS7DK00</accession>
<dbReference type="Gene3D" id="2.40.50.140">
    <property type="entry name" value="Nucleic acid-binding proteins"/>
    <property type="match status" value="1"/>
</dbReference>
<evidence type="ECO:0000256" key="2">
    <source>
        <dbReference type="ARBA" id="ARBA00017846"/>
    </source>
</evidence>
<keyword evidence="10 15" id="KW-0234">DNA repair</keyword>
<evidence type="ECO:0000256" key="8">
    <source>
        <dbReference type="ARBA" id="ARBA00023125"/>
    </source>
</evidence>
<dbReference type="InterPro" id="IPR001650">
    <property type="entry name" value="Helicase_C-like"/>
</dbReference>
<evidence type="ECO:0000259" key="17">
    <source>
        <dbReference type="PROSITE" id="PS51194"/>
    </source>
</evidence>
<dbReference type="NCBIfam" id="NF008168">
    <property type="entry name" value="PRK10917.2-2"/>
    <property type="match status" value="1"/>
</dbReference>
<evidence type="ECO:0000256" key="4">
    <source>
        <dbReference type="ARBA" id="ARBA00022763"/>
    </source>
</evidence>
<evidence type="ECO:0000256" key="6">
    <source>
        <dbReference type="ARBA" id="ARBA00022806"/>
    </source>
</evidence>
<dbReference type="SUPFAM" id="SSF52540">
    <property type="entry name" value="P-loop containing nucleoside triphosphate hydrolases"/>
    <property type="match status" value="2"/>
</dbReference>
<evidence type="ECO:0000256" key="3">
    <source>
        <dbReference type="ARBA" id="ARBA00022741"/>
    </source>
</evidence>
<keyword evidence="9 15" id="KW-0233">DNA recombination</keyword>
<dbReference type="NCBIfam" id="TIGR00643">
    <property type="entry name" value="recG"/>
    <property type="match status" value="1"/>
</dbReference>
<keyword evidence="11" id="KW-0413">Isomerase</keyword>
<dbReference type="EMBL" id="JAGFNZ010000001">
    <property type="protein sequence ID" value="MBW7571617.1"/>
    <property type="molecule type" value="Genomic_DNA"/>
</dbReference>